<dbReference type="InterPro" id="IPR013785">
    <property type="entry name" value="Aldolase_TIM"/>
</dbReference>
<reference evidence="5 6" key="1">
    <citation type="submission" date="2017-06" db="EMBL/GenBank/DDBJ databases">
        <title>Genome sequencing of cyanobaciteial culture collection at National Institute for Environmental Studies (NIES).</title>
        <authorList>
            <person name="Hirose Y."/>
            <person name="Shimura Y."/>
            <person name="Fujisawa T."/>
            <person name="Nakamura Y."/>
            <person name="Kawachi M."/>
        </authorList>
    </citation>
    <scope>NUCLEOTIDE SEQUENCE [LARGE SCALE GENOMIC DNA]</scope>
    <source>
        <strain evidence="5 6">NIES-806</strain>
    </source>
</reference>
<dbReference type="InterPro" id="IPR001155">
    <property type="entry name" value="OxRdtase_FMN_N"/>
</dbReference>
<gene>
    <name evidence="5" type="ORF">NIES806_12500</name>
</gene>
<dbReference type="AlphaFoldDB" id="A0A1Z4V0L6"/>
<evidence type="ECO:0000256" key="2">
    <source>
        <dbReference type="ARBA" id="ARBA00005979"/>
    </source>
</evidence>
<dbReference type="GO" id="GO:0016628">
    <property type="term" value="F:oxidoreductase activity, acting on the CH-CH group of donors, NAD or NADP as acceptor"/>
    <property type="evidence" value="ECO:0007669"/>
    <property type="project" value="UniProtKB-ARBA"/>
</dbReference>
<keyword evidence="3" id="KW-0560">Oxidoreductase</keyword>
<dbReference type="SUPFAM" id="SSF51395">
    <property type="entry name" value="FMN-linked oxidoreductases"/>
    <property type="match status" value="1"/>
</dbReference>
<dbReference type="KEGG" id="dcm:NIES806_12500"/>
<dbReference type="CDD" id="cd02933">
    <property type="entry name" value="OYE_like_FMN"/>
    <property type="match status" value="1"/>
</dbReference>
<evidence type="ECO:0000313" key="5">
    <source>
        <dbReference type="EMBL" id="BAZ85050.1"/>
    </source>
</evidence>
<dbReference type="GO" id="GO:0005829">
    <property type="term" value="C:cytosol"/>
    <property type="evidence" value="ECO:0007669"/>
    <property type="project" value="UniProtKB-ARBA"/>
</dbReference>
<evidence type="ECO:0000256" key="1">
    <source>
        <dbReference type="ARBA" id="ARBA00001917"/>
    </source>
</evidence>
<dbReference type="Gene3D" id="3.20.20.70">
    <property type="entry name" value="Aldolase class I"/>
    <property type="match status" value="1"/>
</dbReference>
<accession>A0A1Z4V0L6</accession>
<dbReference type="PANTHER" id="PTHR22893:SF91">
    <property type="entry name" value="NADPH DEHYDROGENASE 2-RELATED"/>
    <property type="match status" value="1"/>
</dbReference>
<name>A0A1Z4V0L6_9CYAN</name>
<keyword evidence="6" id="KW-1185">Reference proteome</keyword>
<dbReference type="InterPro" id="IPR045247">
    <property type="entry name" value="Oye-like"/>
</dbReference>
<dbReference type="NCBIfam" id="NF007899">
    <property type="entry name" value="PRK10605.1"/>
    <property type="match status" value="1"/>
</dbReference>
<feature type="domain" description="NADH:flavin oxidoreductase/NADH oxidase N-terminal" evidence="4">
    <location>
        <begin position="77"/>
        <end position="408"/>
    </location>
</feature>
<sequence length="437" mass="48874">MSRKILYIVNIYVLYRIFPVYYPKKQDSKQHWVHNSVERSHLESRLSVPKGRHQFDIDYPKYLKTIPVRLMDNTLQLLTPIQLGTYTLPNRLVMAPLTRCRAAAGNIPYELHATYYAQRATAGLIISEATQVCPQGQGYPATPGIHSAEQIAGWKKVTQAVHDKGGRIFLQLWHVGRISHPDFQPNGELPVAPSAITPTGEVGTYEGMKPYVAPRALELEEIPSVIDQYRQGAKNALEAGFDGVEVHGANGYLIDQFLQDCTNHRTDAYGGSVENRSRFLMEVMEAVIEVWGGDRVGLRLSPSGSFNDMGDSDPKTLFSYVVQELNKFNLAYLHLIEPRLNASQDTLEHLSSDLTAGFFRPLFNSKIIAAGGLNREIGEQIISKGEADLIAYGRIYISNPDLVKRFALNASLNPYDRSTFYGGTEQGYTDYPFLAEA</sequence>
<dbReference type="Pfam" id="PF00724">
    <property type="entry name" value="Oxidored_FMN"/>
    <property type="match status" value="1"/>
</dbReference>
<evidence type="ECO:0000259" key="4">
    <source>
        <dbReference type="Pfam" id="PF00724"/>
    </source>
</evidence>
<dbReference type="GO" id="GO:0010181">
    <property type="term" value="F:FMN binding"/>
    <property type="evidence" value="ECO:0007669"/>
    <property type="project" value="InterPro"/>
</dbReference>
<dbReference type="PANTHER" id="PTHR22893">
    <property type="entry name" value="NADH OXIDOREDUCTASE-RELATED"/>
    <property type="match status" value="1"/>
</dbReference>
<protein>
    <submittedName>
        <fullName evidence="5">NADH:flavin oxidoreductase/NADH oxidase</fullName>
    </submittedName>
</protein>
<dbReference type="EMBL" id="AP018316">
    <property type="protein sequence ID" value="BAZ85050.1"/>
    <property type="molecule type" value="Genomic_DNA"/>
</dbReference>
<comment type="similarity">
    <text evidence="2">Belongs to the NADH:flavin oxidoreductase/NADH oxidase family.</text>
</comment>
<organism evidence="5 6">
    <name type="scientific">Dolichospermum compactum NIES-806</name>
    <dbReference type="NCBI Taxonomy" id="1973481"/>
    <lineage>
        <taxon>Bacteria</taxon>
        <taxon>Bacillati</taxon>
        <taxon>Cyanobacteriota</taxon>
        <taxon>Cyanophyceae</taxon>
        <taxon>Nostocales</taxon>
        <taxon>Aphanizomenonaceae</taxon>
        <taxon>Dolichospermum</taxon>
        <taxon>Dolichospermum compactum</taxon>
    </lineage>
</organism>
<evidence type="ECO:0000256" key="3">
    <source>
        <dbReference type="ARBA" id="ARBA00023002"/>
    </source>
</evidence>
<comment type="cofactor">
    <cofactor evidence="1">
        <name>FMN</name>
        <dbReference type="ChEBI" id="CHEBI:58210"/>
    </cofactor>
</comment>
<dbReference type="FunFam" id="3.20.20.70:FF:000059">
    <property type="entry name" value="N-ethylmaleimide reductase, FMN-linked"/>
    <property type="match status" value="1"/>
</dbReference>
<proteinExistence type="inferred from homology"/>
<dbReference type="Proteomes" id="UP000218702">
    <property type="component" value="Chromosome"/>
</dbReference>
<evidence type="ECO:0000313" key="6">
    <source>
        <dbReference type="Proteomes" id="UP000218702"/>
    </source>
</evidence>